<dbReference type="GO" id="GO:0090729">
    <property type="term" value="F:toxin activity"/>
    <property type="evidence" value="ECO:0007669"/>
    <property type="project" value="InterPro"/>
</dbReference>
<dbReference type="Pfam" id="PF03944">
    <property type="entry name" value="Endotoxin_C"/>
    <property type="match status" value="1"/>
</dbReference>
<dbReference type="AlphaFoldDB" id="A0A5M5DP51"/>
<dbReference type="Proteomes" id="UP000473905">
    <property type="component" value="Unassembled WGS sequence"/>
</dbReference>
<evidence type="ECO:0000313" key="4">
    <source>
        <dbReference type="Proteomes" id="UP000473905"/>
    </source>
</evidence>
<dbReference type="PROSITE" id="PS51257">
    <property type="entry name" value="PROKAR_LIPOPROTEIN"/>
    <property type="match status" value="1"/>
</dbReference>
<evidence type="ECO:0000313" key="3">
    <source>
        <dbReference type="EMBL" id="KAA4088351.1"/>
    </source>
</evidence>
<feature type="signal peptide" evidence="1">
    <location>
        <begin position="1"/>
        <end position="18"/>
    </location>
</feature>
<feature type="chain" id="PRO_5030132825" description="Pesticidal crystal protein domain-containing protein" evidence="1">
    <location>
        <begin position="19"/>
        <end position="679"/>
    </location>
</feature>
<comment type="caution">
    <text evidence="3">The sequence shown here is derived from an EMBL/GenBank/DDBJ whole genome shotgun (WGS) entry which is preliminary data.</text>
</comment>
<accession>A0A5M5DP51</accession>
<dbReference type="RefSeq" id="WP_004320133.1">
    <property type="nucleotide sequence ID" value="NZ_DAWEDY010000081.1"/>
</dbReference>
<dbReference type="InterPro" id="IPR028059">
    <property type="entry name" value="SWM_rpt"/>
</dbReference>
<dbReference type="InterPro" id="IPR008979">
    <property type="entry name" value="Galactose-bd-like_sf"/>
</dbReference>
<reference evidence="3 4" key="1">
    <citation type="journal article" date="2019" name="Nat. Med.">
        <title>A library of human gut bacterial isolates paired with longitudinal multiomics data enables mechanistic microbiome research.</title>
        <authorList>
            <person name="Poyet M."/>
            <person name="Groussin M."/>
            <person name="Gibbons S.M."/>
            <person name="Avila-Pacheco J."/>
            <person name="Jiang X."/>
            <person name="Kearney S.M."/>
            <person name="Perrotta A.R."/>
            <person name="Berdy B."/>
            <person name="Zhao S."/>
            <person name="Lieberman T.D."/>
            <person name="Swanson P.K."/>
            <person name="Smith M."/>
            <person name="Roesemann S."/>
            <person name="Alexander J.E."/>
            <person name="Rich S.A."/>
            <person name="Livny J."/>
            <person name="Vlamakis H."/>
            <person name="Clish C."/>
            <person name="Bullock K."/>
            <person name="Deik A."/>
            <person name="Scott J."/>
            <person name="Pierce K.A."/>
            <person name="Xavier R.J."/>
            <person name="Alm E.J."/>
        </authorList>
    </citation>
    <scope>NUCLEOTIDE SEQUENCE [LARGE SCALE GENOMIC DNA]</scope>
    <source>
        <strain evidence="3 4">BIOML-A134</strain>
    </source>
</reference>
<sequence length="679" mass="73976">MKLNKIIAASVLISTAFASCSKDDAAASNAINPSYSVFVNGVKIVSADMQNSSPESKEVEVTQYDNVSFCNSSVNVSAAKWVISSEQNSIEAEEDTLRMQFPNADDVYNNISLSLTGISAGQKMNLSVPVTFNVKSFEYSGSGEGENPSVTDESYDILGENNTTSMLISDDMPDVVKIDLGGDLDFKLMPYSTKGFTVTSTPSSVFSIDGNSSLLVLKEVRRSQEDGSVLELKLEQAVTAGVSVSVAYDGTGDIMFINGKKLAAFDTAKHPDNDVENNVLPFTSDKLNFVIENNDPDLVVITFKEEQSASAFADGITSVGLSVNIDSKAATINSITMSDDKKCLKLQLAENVKYGNNVTISYDGNGNIALNNGVKLEAFGSVNIENKVEMPVIEISNDMISFYNNQSVTAISIKPGLKEDNFKTPTNLINSFEVYANGSRVNIRSVNIANNNINVILPVAIRANDIIKLKFKGKGLETENSFAVAPFDFDGLTHKGADNTSAFDPFMHGFERYLQNPDEFQFSNFVTLGWSVASDVGKETNTPVKYENLTEGKNKNMVLVIDNTGNISSKGQIYFMPKTDGGQVVSFPKAGTYKLKFRYKANITGTAACVFQYKDTSASNFMKATDVTLSNNGEWTVFQSGEFTFDKDLTTYKFNFARYAIPDGTKIYIDDIQLIPVNN</sequence>
<keyword evidence="4" id="KW-1185">Reference proteome</keyword>
<evidence type="ECO:0000259" key="2">
    <source>
        <dbReference type="Pfam" id="PF03944"/>
    </source>
</evidence>
<organism evidence="3 4">
    <name type="scientific">Bacteroides ovatus</name>
    <dbReference type="NCBI Taxonomy" id="28116"/>
    <lineage>
        <taxon>Bacteria</taxon>
        <taxon>Pseudomonadati</taxon>
        <taxon>Bacteroidota</taxon>
        <taxon>Bacteroidia</taxon>
        <taxon>Bacteroidales</taxon>
        <taxon>Bacteroidaceae</taxon>
        <taxon>Bacteroides</taxon>
    </lineage>
</organism>
<proteinExistence type="predicted"/>
<gene>
    <name evidence="3" type="ORF">F3D66_30910</name>
</gene>
<dbReference type="SUPFAM" id="SSF49785">
    <property type="entry name" value="Galactose-binding domain-like"/>
    <property type="match status" value="1"/>
</dbReference>
<name>A0A5M5DP51_BACOV</name>
<dbReference type="Pfam" id="PF13753">
    <property type="entry name" value="SWM_repeat"/>
    <property type="match status" value="1"/>
</dbReference>
<keyword evidence="1" id="KW-0732">Signal</keyword>
<feature type="domain" description="Pesticidal crystal protein" evidence="2">
    <location>
        <begin position="587"/>
        <end position="678"/>
    </location>
</feature>
<evidence type="ECO:0000256" key="1">
    <source>
        <dbReference type="SAM" id="SignalP"/>
    </source>
</evidence>
<dbReference type="Gene3D" id="2.60.120.260">
    <property type="entry name" value="Galactose-binding domain-like"/>
    <property type="match status" value="1"/>
</dbReference>
<dbReference type="InterPro" id="IPR005638">
    <property type="entry name" value="Pest_crys_dom-III"/>
</dbReference>
<protein>
    <recommendedName>
        <fullName evidence="2">Pesticidal crystal protein domain-containing protein</fullName>
    </recommendedName>
</protein>
<dbReference type="EMBL" id="VWKB01000086">
    <property type="protein sequence ID" value="KAA4088351.1"/>
    <property type="molecule type" value="Genomic_DNA"/>
</dbReference>